<evidence type="ECO:0000259" key="6">
    <source>
        <dbReference type="SMART" id="SM00829"/>
    </source>
</evidence>
<dbReference type="Proteomes" id="UP000006666">
    <property type="component" value="Chromosome"/>
</dbReference>
<dbReference type="InterPro" id="IPR020843">
    <property type="entry name" value="ER"/>
</dbReference>
<dbReference type="eggNOG" id="COG1063">
    <property type="taxonomic scope" value="Bacteria"/>
</dbReference>
<organism evidence="7 8">
    <name type="scientific">Kytococcus sedentarius (strain ATCC 14392 / DSM 20547 / JCM 11482 / CCUG 33030 / NBRC 15357 / NCTC 11040 / CCM 314 / 541)</name>
    <name type="common">Micrococcus sedentarius</name>
    <dbReference type="NCBI Taxonomy" id="478801"/>
    <lineage>
        <taxon>Bacteria</taxon>
        <taxon>Bacillati</taxon>
        <taxon>Actinomycetota</taxon>
        <taxon>Actinomycetes</taxon>
        <taxon>Micrococcales</taxon>
        <taxon>Kytococcaceae</taxon>
        <taxon>Kytococcus</taxon>
    </lineage>
</organism>
<gene>
    <name evidence="7" type="ordered locus">Ksed_06010</name>
</gene>
<accession>C7NLK1</accession>
<keyword evidence="4" id="KW-0560">Oxidoreductase</keyword>
<reference evidence="7 8" key="1">
    <citation type="journal article" date="2009" name="Stand. Genomic Sci.">
        <title>Complete genome sequence of Kytococcus sedentarius type strain (541).</title>
        <authorList>
            <person name="Sims D."/>
            <person name="Brettin T."/>
            <person name="Detter J.C."/>
            <person name="Han C."/>
            <person name="Lapidus A."/>
            <person name="Copeland A."/>
            <person name="Glavina Del Rio T."/>
            <person name="Nolan M."/>
            <person name="Chen F."/>
            <person name="Lucas S."/>
            <person name="Tice H."/>
            <person name="Cheng J.F."/>
            <person name="Bruce D."/>
            <person name="Goodwin L."/>
            <person name="Pitluck S."/>
            <person name="Ovchinnikova G."/>
            <person name="Pati A."/>
            <person name="Ivanova N."/>
            <person name="Mavrommatis K."/>
            <person name="Chen A."/>
            <person name="Palaniappan K."/>
            <person name="D'haeseleer P."/>
            <person name="Chain P."/>
            <person name="Bristow J."/>
            <person name="Eisen J.A."/>
            <person name="Markowitz V."/>
            <person name="Hugenholtz P."/>
            <person name="Schneider S."/>
            <person name="Goker M."/>
            <person name="Pukall R."/>
            <person name="Kyrpides N.C."/>
            <person name="Klenk H.P."/>
        </authorList>
    </citation>
    <scope>NUCLEOTIDE SEQUENCE [LARGE SCALE GENOMIC DNA]</scope>
    <source>
        <strain evidence="8">ATCC 14392 / DSM 20547 / JCM 11482 / CCUG 33030 / NBRC 15357 / NCTC 11040 / CCM 314 / 541</strain>
    </source>
</reference>
<dbReference type="GO" id="GO:0008270">
    <property type="term" value="F:zinc ion binding"/>
    <property type="evidence" value="ECO:0007669"/>
    <property type="project" value="InterPro"/>
</dbReference>
<proteinExistence type="inferred from homology"/>
<protein>
    <submittedName>
        <fullName evidence="7">Theronine dehydrogenase-like Zn-dependent dehydrogenase</fullName>
    </submittedName>
</protein>
<evidence type="ECO:0000256" key="3">
    <source>
        <dbReference type="ARBA" id="ARBA00022833"/>
    </source>
</evidence>
<dbReference type="Pfam" id="PF00107">
    <property type="entry name" value="ADH_zinc_N"/>
    <property type="match status" value="1"/>
</dbReference>
<dbReference type="SUPFAM" id="SSF51735">
    <property type="entry name" value="NAD(P)-binding Rossmann-fold domains"/>
    <property type="match status" value="1"/>
</dbReference>
<dbReference type="SMART" id="SM00829">
    <property type="entry name" value="PKS_ER"/>
    <property type="match status" value="1"/>
</dbReference>
<keyword evidence="8" id="KW-1185">Reference proteome</keyword>
<keyword evidence="3 5" id="KW-0862">Zinc</keyword>
<evidence type="ECO:0000256" key="4">
    <source>
        <dbReference type="ARBA" id="ARBA00023002"/>
    </source>
</evidence>
<dbReference type="InterPro" id="IPR013149">
    <property type="entry name" value="ADH-like_C"/>
</dbReference>
<dbReference type="PANTHER" id="PTHR42813">
    <property type="entry name" value="ZINC-TYPE ALCOHOL DEHYDROGENASE-LIKE"/>
    <property type="match status" value="1"/>
</dbReference>
<dbReference type="SUPFAM" id="SSF50129">
    <property type="entry name" value="GroES-like"/>
    <property type="match status" value="1"/>
</dbReference>
<dbReference type="PANTHER" id="PTHR42813:SF2">
    <property type="entry name" value="DEHYDROGENASE, ZINC-CONTAINING, PUTATIVE (AFU_ORTHOLOGUE AFUA_2G02810)-RELATED"/>
    <property type="match status" value="1"/>
</dbReference>
<dbReference type="InterPro" id="IPR036291">
    <property type="entry name" value="NAD(P)-bd_dom_sf"/>
</dbReference>
<evidence type="ECO:0000256" key="2">
    <source>
        <dbReference type="ARBA" id="ARBA00022723"/>
    </source>
</evidence>
<dbReference type="PROSITE" id="PS00059">
    <property type="entry name" value="ADH_ZINC"/>
    <property type="match status" value="1"/>
</dbReference>
<evidence type="ECO:0000256" key="1">
    <source>
        <dbReference type="ARBA" id="ARBA00001947"/>
    </source>
</evidence>
<dbReference type="RefSeq" id="WP_012802085.1">
    <property type="nucleotide sequence ID" value="NC_013169.1"/>
</dbReference>
<dbReference type="InterPro" id="IPR002328">
    <property type="entry name" value="ADH_Zn_CS"/>
</dbReference>
<dbReference type="CDD" id="cd08287">
    <property type="entry name" value="FDH_like_ADH3"/>
    <property type="match status" value="1"/>
</dbReference>
<comment type="similarity">
    <text evidence="5">Belongs to the zinc-containing alcohol dehydrogenase family.</text>
</comment>
<dbReference type="STRING" id="478801.Ksed_06010"/>
<evidence type="ECO:0000256" key="5">
    <source>
        <dbReference type="RuleBase" id="RU361277"/>
    </source>
</evidence>
<dbReference type="InterPro" id="IPR011032">
    <property type="entry name" value="GroES-like_sf"/>
</dbReference>
<dbReference type="KEGG" id="kse:Ksed_06010"/>
<dbReference type="Gene3D" id="3.90.180.10">
    <property type="entry name" value="Medium-chain alcohol dehydrogenases, catalytic domain"/>
    <property type="match status" value="1"/>
</dbReference>
<sequence length="351" mass="37058">MKATVIHAPGDVRLTEVPDPQVVLPTDAVVRVVASCVCGSDLWPYRGANAVDEPRRIGHEFVGVVEEVGPEVTGVRPGQFVIAPFVWSCGECAACRWGMQTSCERGGGWGGEDRDGHFVDGGQGEAVRVPRADGTLVPVDGIDASVDERLLASLLTCSDVMGTGWHAALRAGVQPGETVAVVGDGAVGLCAVLAAGLQGAERVIAMSRYPQRQAVARTFGATDIIETRGDEGVEALRELTDGWGADRVLECVGTHDSMLQAIRSARPGGTVGYVGVPHGIELPIELMFRRNVNLAGGVAPAREYAPMLRDKVLAGEIDPGQVFDAVMPLAEVARAYTAMDERTAIKVMLRP</sequence>
<dbReference type="EMBL" id="CP001686">
    <property type="protein sequence ID" value="ACV05667.1"/>
    <property type="molecule type" value="Genomic_DNA"/>
</dbReference>
<comment type="cofactor">
    <cofactor evidence="1 5">
        <name>Zn(2+)</name>
        <dbReference type="ChEBI" id="CHEBI:29105"/>
    </cofactor>
</comment>
<dbReference type="Pfam" id="PF08240">
    <property type="entry name" value="ADH_N"/>
    <property type="match status" value="1"/>
</dbReference>
<keyword evidence="2 5" id="KW-0479">Metal-binding</keyword>
<feature type="domain" description="Enoyl reductase (ER)" evidence="6">
    <location>
        <begin position="7"/>
        <end position="349"/>
    </location>
</feature>
<dbReference type="InterPro" id="IPR013154">
    <property type="entry name" value="ADH-like_N"/>
</dbReference>
<dbReference type="HOGENOM" id="CLU_026673_11_3_11"/>
<dbReference type="AlphaFoldDB" id="C7NLK1"/>
<dbReference type="Gene3D" id="3.40.50.720">
    <property type="entry name" value="NAD(P)-binding Rossmann-like Domain"/>
    <property type="match status" value="1"/>
</dbReference>
<evidence type="ECO:0000313" key="7">
    <source>
        <dbReference type="EMBL" id="ACV05667.1"/>
    </source>
</evidence>
<dbReference type="GO" id="GO:0016491">
    <property type="term" value="F:oxidoreductase activity"/>
    <property type="evidence" value="ECO:0007669"/>
    <property type="project" value="UniProtKB-KW"/>
</dbReference>
<evidence type="ECO:0000313" key="8">
    <source>
        <dbReference type="Proteomes" id="UP000006666"/>
    </source>
</evidence>
<name>C7NLK1_KYTSD</name>